<evidence type="ECO:0000313" key="3">
    <source>
        <dbReference type="EMBL" id="KAJ8912797.1"/>
    </source>
</evidence>
<protein>
    <submittedName>
        <fullName evidence="3">Uncharacterized protein</fullName>
    </submittedName>
</protein>
<gene>
    <name evidence="3" type="ORF">NQ315_002555</name>
</gene>
<evidence type="ECO:0000313" key="4">
    <source>
        <dbReference type="Proteomes" id="UP001159042"/>
    </source>
</evidence>
<feature type="region of interest" description="Disordered" evidence="2">
    <location>
        <begin position="81"/>
        <end position="164"/>
    </location>
</feature>
<evidence type="ECO:0000256" key="1">
    <source>
        <dbReference type="PROSITE-ProRule" id="PRU00497"/>
    </source>
</evidence>
<evidence type="ECO:0000256" key="2">
    <source>
        <dbReference type="SAM" id="MobiDB-lite"/>
    </source>
</evidence>
<organism evidence="3 4">
    <name type="scientific">Exocentrus adspersus</name>
    <dbReference type="NCBI Taxonomy" id="1586481"/>
    <lineage>
        <taxon>Eukaryota</taxon>
        <taxon>Metazoa</taxon>
        <taxon>Ecdysozoa</taxon>
        <taxon>Arthropoda</taxon>
        <taxon>Hexapoda</taxon>
        <taxon>Insecta</taxon>
        <taxon>Pterygota</taxon>
        <taxon>Neoptera</taxon>
        <taxon>Endopterygota</taxon>
        <taxon>Coleoptera</taxon>
        <taxon>Polyphaga</taxon>
        <taxon>Cucujiformia</taxon>
        <taxon>Chrysomeloidea</taxon>
        <taxon>Cerambycidae</taxon>
        <taxon>Lamiinae</taxon>
        <taxon>Acanthocinini</taxon>
        <taxon>Exocentrus</taxon>
    </lineage>
</organism>
<proteinExistence type="predicted"/>
<reference evidence="3 4" key="1">
    <citation type="journal article" date="2023" name="Insect Mol. Biol.">
        <title>Genome sequencing provides insights into the evolution of gene families encoding plant cell wall-degrading enzymes in longhorned beetles.</title>
        <authorList>
            <person name="Shin N.R."/>
            <person name="Okamura Y."/>
            <person name="Kirsch R."/>
            <person name="Pauchet Y."/>
        </authorList>
    </citation>
    <scope>NUCLEOTIDE SEQUENCE [LARGE SCALE GENOMIC DNA]</scope>
    <source>
        <strain evidence="3">EAD_L_NR</strain>
    </source>
</reference>
<dbReference type="Pfam" id="PF00379">
    <property type="entry name" value="Chitin_bind_4"/>
    <property type="match status" value="1"/>
</dbReference>
<dbReference type="EMBL" id="JANEYG010000112">
    <property type="protein sequence ID" value="KAJ8912797.1"/>
    <property type="molecule type" value="Genomic_DNA"/>
</dbReference>
<feature type="compositionally biased region" description="Low complexity" evidence="2">
    <location>
        <begin position="85"/>
        <end position="100"/>
    </location>
</feature>
<sequence>MPPTEGNDWHHHQSGITRPGAFKYDCYFGYLYKTEDGIVSSARGEPNGVIHGTFSYTDPTGLRVNYNYNAGNRFTPGLNYHKGRLPAAAPGAGRAAASSLKARYQDPDYEDDGQYREQPEDDYVEPSPQYRPRARPSYREPDVYQERRGRLPPRGNELYDDYRA</sequence>
<dbReference type="AlphaFoldDB" id="A0AAV8VEX3"/>
<feature type="compositionally biased region" description="Basic and acidic residues" evidence="2">
    <location>
        <begin position="137"/>
        <end position="149"/>
    </location>
</feature>
<dbReference type="GO" id="GO:0042302">
    <property type="term" value="F:structural constituent of cuticle"/>
    <property type="evidence" value="ECO:0007669"/>
    <property type="project" value="UniProtKB-UniRule"/>
</dbReference>
<keyword evidence="4" id="KW-1185">Reference proteome</keyword>
<dbReference type="PROSITE" id="PS51155">
    <property type="entry name" value="CHIT_BIND_RR_2"/>
    <property type="match status" value="1"/>
</dbReference>
<keyword evidence="1" id="KW-0193">Cuticle</keyword>
<accession>A0AAV8VEX3</accession>
<name>A0AAV8VEX3_9CUCU</name>
<dbReference type="Proteomes" id="UP001159042">
    <property type="component" value="Unassembled WGS sequence"/>
</dbReference>
<dbReference type="InterPro" id="IPR000618">
    <property type="entry name" value="Insect_cuticle"/>
</dbReference>
<comment type="caution">
    <text evidence="3">The sequence shown here is derived from an EMBL/GenBank/DDBJ whole genome shotgun (WGS) entry which is preliminary data.</text>
</comment>